<evidence type="ECO:0000256" key="1">
    <source>
        <dbReference type="ARBA" id="ARBA00022737"/>
    </source>
</evidence>
<keyword evidence="3" id="KW-0245">EGF-like domain</keyword>
<feature type="domain" description="HYR" evidence="7">
    <location>
        <begin position="4303"/>
        <end position="4383"/>
    </location>
</feature>
<evidence type="ECO:0000313" key="9">
    <source>
        <dbReference type="Proteomes" id="UP001152320"/>
    </source>
</evidence>
<dbReference type="InterPro" id="IPR001881">
    <property type="entry name" value="EGF-like_Ca-bd_dom"/>
</dbReference>
<dbReference type="Gene3D" id="2.60.40.10">
    <property type="entry name" value="Immunoglobulins"/>
    <property type="match status" value="10"/>
</dbReference>
<feature type="domain" description="EGF-like" evidence="6">
    <location>
        <begin position="3876"/>
        <end position="3921"/>
    </location>
</feature>
<dbReference type="SMART" id="SM00179">
    <property type="entry name" value="EGF_CA"/>
    <property type="match status" value="4"/>
</dbReference>
<feature type="domain" description="HYR" evidence="7">
    <location>
        <begin position="1126"/>
        <end position="1210"/>
    </location>
</feature>
<feature type="domain" description="HYR" evidence="7">
    <location>
        <begin position="3318"/>
        <end position="3403"/>
    </location>
</feature>
<keyword evidence="4" id="KW-1133">Transmembrane helix</keyword>
<feature type="domain" description="HYR" evidence="7">
    <location>
        <begin position="276"/>
        <end position="361"/>
    </location>
</feature>
<feature type="domain" description="EGF-like" evidence="6">
    <location>
        <begin position="3732"/>
        <end position="3772"/>
    </location>
</feature>
<feature type="disulfide bond" evidence="3">
    <location>
        <begin position="3596"/>
        <end position="3605"/>
    </location>
</feature>
<feature type="domain" description="EGF-like" evidence="6">
    <location>
        <begin position="3778"/>
        <end position="3814"/>
    </location>
</feature>
<feature type="domain" description="HYR" evidence="7">
    <location>
        <begin position="618"/>
        <end position="700"/>
    </location>
</feature>
<evidence type="ECO:0000259" key="6">
    <source>
        <dbReference type="PROSITE" id="PS50026"/>
    </source>
</evidence>
<evidence type="ECO:0000256" key="4">
    <source>
        <dbReference type="SAM" id="Phobius"/>
    </source>
</evidence>
<dbReference type="Pfam" id="PF02494">
    <property type="entry name" value="HYR"/>
    <property type="match status" value="46"/>
</dbReference>
<name>A0A9Q1CAZ5_HOLLE</name>
<organism evidence="8 9">
    <name type="scientific">Holothuria leucospilota</name>
    <name type="common">Black long sea cucumber</name>
    <name type="synonym">Mertensiothuria leucospilota</name>
    <dbReference type="NCBI Taxonomy" id="206669"/>
    <lineage>
        <taxon>Eukaryota</taxon>
        <taxon>Metazoa</taxon>
        <taxon>Echinodermata</taxon>
        <taxon>Eleutherozoa</taxon>
        <taxon>Echinozoa</taxon>
        <taxon>Holothuroidea</taxon>
        <taxon>Aspidochirotacea</taxon>
        <taxon>Aspidochirotida</taxon>
        <taxon>Holothuriidae</taxon>
        <taxon>Holothuria</taxon>
    </lineage>
</organism>
<feature type="chain" id="PRO_5040314793" evidence="5">
    <location>
        <begin position="22"/>
        <end position="4559"/>
    </location>
</feature>
<protein>
    <submittedName>
        <fullName evidence="8">Hyalin</fullName>
    </submittedName>
</protein>
<reference evidence="8" key="1">
    <citation type="submission" date="2021-10" db="EMBL/GenBank/DDBJ databases">
        <title>Tropical sea cucumber genome reveals ecological adaptation and Cuvierian tubules defense mechanism.</title>
        <authorList>
            <person name="Chen T."/>
        </authorList>
    </citation>
    <scope>NUCLEOTIDE SEQUENCE</scope>
    <source>
        <strain evidence="8">Nanhai2018</strain>
        <tissue evidence="8">Muscle</tissue>
    </source>
</reference>
<feature type="disulfide bond" evidence="3">
    <location>
        <begin position="3804"/>
        <end position="3813"/>
    </location>
</feature>
<feature type="domain" description="HYR" evidence="7">
    <location>
        <begin position="2811"/>
        <end position="2896"/>
    </location>
</feature>
<dbReference type="InterPro" id="IPR003410">
    <property type="entry name" value="HYR_dom"/>
</dbReference>
<dbReference type="GO" id="GO:0005509">
    <property type="term" value="F:calcium ion binding"/>
    <property type="evidence" value="ECO:0007669"/>
    <property type="project" value="InterPro"/>
</dbReference>
<feature type="disulfide bond" evidence="3">
    <location>
        <begin position="3911"/>
        <end position="3920"/>
    </location>
</feature>
<feature type="domain" description="EGF-like" evidence="6">
    <location>
        <begin position="3569"/>
        <end position="3606"/>
    </location>
</feature>
<feature type="domain" description="HYR" evidence="7">
    <location>
        <begin position="4384"/>
        <end position="4465"/>
    </location>
</feature>
<feature type="signal peptide" evidence="5">
    <location>
        <begin position="1"/>
        <end position="21"/>
    </location>
</feature>
<dbReference type="InterPro" id="IPR000742">
    <property type="entry name" value="EGF"/>
</dbReference>
<feature type="domain" description="HYR" evidence="7">
    <location>
        <begin position="1802"/>
        <end position="1886"/>
    </location>
</feature>
<feature type="domain" description="HYR" evidence="7">
    <location>
        <begin position="189"/>
        <end position="272"/>
    </location>
</feature>
<dbReference type="PANTHER" id="PTHR24273">
    <property type="entry name" value="FI04643P-RELATED"/>
    <property type="match status" value="1"/>
</dbReference>
<accession>A0A9Q1CAZ5</accession>
<feature type="transmembrane region" description="Helical" evidence="4">
    <location>
        <begin position="4524"/>
        <end position="4542"/>
    </location>
</feature>
<feature type="domain" description="HYR" evidence="7">
    <location>
        <begin position="1044"/>
        <end position="1125"/>
    </location>
</feature>
<keyword evidence="5" id="KW-0732">Signal</keyword>
<feature type="domain" description="HYR" evidence="7">
    <location>
        <begin position="1547"/>
        <end position="1632"/>
    </location>
</feature>
<feature type="disulfide bond" evidence="3">
    <location>
        <begin position="3719"/>
        <end position="3728"/>
    </location>
</feature>
<feature type="disulfide bond" evidence="3">
    <location>
        <begin position="3950"/>
        <end position="3959"/>
    </location>
</feature>
<feature type="domain" description="HYR" evidence="7">
    <location>
        <begin position="447"/>
        <end position="532"/>
    </location>
</feature>
<feature type="disulfide bond" evidence="3">
    <location>
        <begin position="3678"/>
        <end position="3687"/>
    </location>
</feature>
<dbReference type="CDD" id="cd00054">
    <property type="entry name" value="EGF_CA"/>
    <property type="match status" value="5"/>
</dbReference>
<dbReference type="InterPro" id="IPR013783">
    <property type="entry name" value="Ig-like_fold"/>
</dbReference>
<sequence>MESNRTFFFLVFALFGALVKSQVTFSNCPENDIIAYVADGVTSTPVTWTVPTAVDTNGNSVTLVSNLNPNDIFQTGTSTQVTYTYTSPVDQSTSTCMFLVNVVVDDSPPTITSCPLTDPRVFVNALDGEVIATWTVPEATDNSGTVTSTSNQEDGATYPIGFYDVIYTFTDGVGNIATCEFTFIVAWQLDAELPQISNCPPDVTVVLPVAGVSSLAVTWTEPTATDDAGPVRFTSTHRPGDQFTTGTTNVVYTFEDTFTRTSVCDFTVTVTESVVADTTSPVIENCPSNIVVTSTRSAPGFEVVEWDTLVVTDNSGSVEQTQGPSQPGGFFAIGTTTTVTYEFQDPTGNIAVCSFTVTVNDPGTTTTVTISNCPTDMTVFAGAGGTADVTWTIPTGVGSQGNTITPTSNFSPGTFPVGVFDIVYEFPDGTNNPPTCSFTLTVLASGVDNTAPVIENCPNDIVMGNGISTTFVQVMWDPLVVTDDSGVDPVLISGPVNNFGFFEVGTTTQVLYIYRDAAGNEATCGFTVTITSGTGDANPQISCPSVISGTAVAGQSGAFLTYNDQVTCTDDVGVSSIVCTPSSGSFFLIGTTSVSCVCTDTGGNTDTCVITAVVSSGGDTTPPTIQNCPTGGVSAIADVNLPGGFATWDTVIATDDSGVAPTVDPSHNSGDFFTIGNTEVTITFTDGSSNVAVCMFTVTILDLTNPVIMDCPSGIMAVLPQNAQTVAVTWSPEPTATDNSGTVSLASQSHPSGFEFSVGMTTVTYVFVDPSNNEAVCSFIVAVSSAAMNNPPTVLNCPSDITVTAAAGQTSAVVTWPNIIATDDSGITPTLLINTANSGDSFNVGTTTTVFYVFQDNENLQAICSFQVTVLGFGDSEEPTILNCPSNIQANLPPDSNVVSVQWDEVVAIDNSNEPPTSSGNFQSGDDFGLGTTSVIIQFSDASNNVAICTFDVIVNDVTNPVISNCPSSPVVGTVPLGAGGVAVIWDVPTATDNSQLPVTLIAQSGGVPGMTFPPGEVTVSYTFSDTSGNEAVCSFLVVTSVAGDGEAPVIQNCPPDQTVASDSDRNGAIVQWPTVFATDNSGEVPSITSSIESGTLFTIGSTPVVITATDASQNSDFCIFTITVTDETIPVITGCPGPVLAQVPIGQTTVEVTWVAPSATDNSGEAVSVALTGGVSGDEFPVGTFTITYTFTDASQNEAVCSFPVIVTAENRPPIITCPPSDVVVSFPNNVGNFGVWDDPTCVDVEDGGIVLNAAACSPQSNSFFNQLGPNTVTCFCTDSGGLTSQCSFVINVQGFNTPPVITCPDPVVVTSLANNVGNLASWNPPTCVDAEDGTITTSVCVPASGSFFQGVGVNTVTCTCTDSGGLTDECTFPVTVAGFNSPPVITCPAPVVVTSLANNVGNSATWNSPTCVDAEDGTITTSVCVPASGSFFQGVGVNTVTCTCTDSGGLSDQCTFSVTVAGFNSPPVVTCPAPVVVTSLANNVGNVASWAAPTCVDAEDGTITTSVCVPPSGSFFQGVGVNTVTCTCTDNGGLSDECTFSVTVQGFNSPPVITCPAPVVVTSLANNVGNTATWDPPTCVDAEDGTITTSVCVPASGSFFSVVGLNTVTCTCTDSGGLSAECTFPVTVAAFDDVPPEIQNCPGDITVNVPSDSNVAVVTWPEVIATDNSGITPVCTASIASGSEFGIGTTPVVITCVDGNNNPAFCNFNVIVNDQTPPVISGCPDPIAVTAPLGQISVVASWTEPTATDNSLQAVSFTVTGGTPGDSFPVGQSTIITYTFTDLSGNEAFCSFSIQVEAEMDTEPPVIVNCPGNIVVNSDPDRNGATVTWPQVVASDNSGIAPTITSSPESGATFVIGTTTVVITAVDNAQNPATPCIFSVMVIDVTPPVISNCPEPIFGEIPIGQTFVEITWVVPSAVDNSGQAVSISITGNDNDNFFSAGTNTVTYTFEDPFMNPAECTFPIILTNENVPPVITCPDPVAVTSLAGNVGNVASWNAPTCVDAEDGGITSAAQLVCVPVSGSFFPGTGVNTVTCTCTDSAGASDECAFSVTVTGFNTPPVITCPAPVVVTSLANNVGNTATWNPPTCVDAEDGTITTSVCVPASGSFFPGTGVNTVTCTCADSGGLSDECTFPVTVQAFNSPPVITCPATVVVTSLANNIGNTATWDPPTCVDAEDGTITTSVCVPASGSFFQGVGVNTVTCTCTDSGGLSDECTFPVTVQGFNNPPVITCPDPVVVTSLANNVGNSATWNPPTCVDAEDGTITTSVCVPASGTFFSVVGLNTVTCTCSDSGGLSDECTFPVTVQAFNSPPVITCPAPVVVTSLANNVGNSATWNPPTCVDAEDGTITTSVCVPVSGSFFTGVGVNTVTCTCTDSGGLSDECTFPVSITGFNTPPVITCPAPVVVTSLANNVGNSATWDPPTCVDAEDGTITTSVCVPVSGSFFTVVGVNTVTCTCTDSGGLSDECVFPVTVQGFNTPPVITCPDPVVVTSLANNVGNNAAWDPPTCVDAEDGTITTSVCAPSSGSFFTGVGVNTVTCTCTDSGGLFDECTFPVTVQGFNTPPVITCPNPVVVTALANNVGNFASWDPPTCVDAEDGTITTSVCVPASGSFFPGVGVNTVTCTCTDSGGLSDQCTFPVTVQGFNTPPVITCPDPVVVTSLANNVGNSATWNPPTCVDAEDGTITTSVCVPASGSFFSVVGLNTVTCTCTDSGGLSDECVFPVTVQAFNSPPVITCPAPVVVTSLANNVGNTATWNPPTCVDAEDGTITTSVCAPASGSFFTGVGVNTVTCTCTDSGGLSDECTFPVSITGFNTPPVITCPAPVVVTSLANNVGNSATWDPPTCVDAEDGTITTSVCVPSSGSFFPGVGLNTVTCTCTDSGGLSDECTFPVTVQAFNSPPVITCPDPVVVPSLANNVGNVASWDAPTCVDAEDGGITSAAQLVCVPVSGSFLPGTGVNTITCTCTDSAGASDQCTFPVTVAAFNTPPVITCPAPVVVTSLANNVGNSATWDPPTCVDAEDGTITTSVCVPSSGSFFPVIGLNTVTCTCTDSGGLSDECTFPVTVQGFNTPPVITCPDPVVVTSLATNVGNVATWDPPTCVDAEDGTITTSVCVPSSGSFFPGVGANTVTCTCTDSGGLSDECTFPVTIAGFNTPPVITCPAPVVVTSQANNIGNNATWDPPTCVDAEDGTITTAVCVPESGSFFTGVGANTVTCTCTDSGGLSDQCTFAVTIVGFNTPPVITCPDPVLVTSLINNVGNVASWDPPTCVDAEDGTITTSVCVPSSGSFFQGVGVNTVTCTCTDSGGLSDECTFPVTVAGFNTPPVITCPAPVVVTSLASNVGNTATWNPPTCVDAEDGTITTSVCVPPSGSFLPGVGVNTVTCTCTDSGGLSDECTFPVTVEAFNTPPVITCPAPVVVISLANNVGNSATWDPPTCVDAEDGTITTSVCVPASGSFFPGTGANTVTCTCTDSGGLSDECTFPVTVEPFIAPELVFCQTDITETVLRGTGGVIVTYADPVLATGTDTVNLISSPSLPSGAFFPVGTTPMQFLYSDGTNTIECAFTITVLEDAPCDASPCENGGICLDISLTEFVCVCSGCFVGDRCQTETDPCDGHLCANGGACISDPTSCTDYWCECSACFTGEFCQIRVDACRSNDCANGAICVPDPDECDLYTCQCTGCFTGDLCQVPFDPCDATPCQNGAICSNSDDSCQAYSCQCVGCFTGFNCEQAIPDPCSGANPCQNDGVCVPVVGSCNAHVCVCPPGFGGTFCESVIMSQDNPCNNFPCQNFGTCASFGSEYKCYCRPGFSGINCQISTAVDPTTDSCAAGPCGNEAVCYNSYVTTSPSVAYVPQYTCVCTNGFTGQNCFLPLAANPGMDACTTTAQGLCQNGGTCRNSFCSFDQSLNYFCECPIGWRGQHCDIVYFDKCDPNPCLNNAACTPFNTYFVCTCAGGFTGLTCEIPPEDDTSPIVVNCPTEPIVVTAEVGEDSAIVTWVVPTATDDSGFPVVVLSVNSAPGARYAVGTSQDVTYIFSDANGNIETCSFSIQVLPAAPVDNEPPVIENCPGDITVQVPQGDPIGIVNWTPPTATDNSGTVIPTQNLEPPQVLTVGQSEVVVYRFTDPSGNFDECVFAITVVEIPVDAPPMVTCPPDQTLSAGEFTNQAVATWSEPVATDDSNLPVTVTCTPPSGSTFDVGTNPVTCIAVDNNGNTDICTFTVTVQDDTPPAISQCPGNIMQTVSALVTSIPIQWTEPTATDVSSPVTVLAEVNPPLVVAVPSVTEIRYTFTDAAGNSADCVFTISSFVDMLAPVLVCPPNQQAYVMTGDATVSVSWDPPQVSDNVDNVVAIPTSIPGTFFSVGSNTVTYAAIDTSGNVDMCSFEVVVSVDNTLPVLTNCPADQTLSAQGGTSVAATWTEPTVSDAVSQVTLTATAQSGDTFDVGDNVVTFTAVDEAGNTAQCSFTITVTNSAITSPCAATQCPAGEICVEFQGQALCVPSGTGRRKRDLLSIEIEEDSLTNSDWKVPQLLAGLFVAVAMTMVAAIVIRMRRPKETRTDEVVQIQ</sequence>
<feature type="domain" description="HYR" evidence="7">
    <location>
        <begin position="701"/>
        <end position="785"/>
    </location>
</feature>
<feature type="disulfide bond" evidence="3">
    <location>
        <begin position="3858"/>
        <end position="3867"/>
    </location>
</feature>
<feature type="domain" description="HYR" evidence="7">
    <location>
        <begin position="787"/>
        <end position="872"/>
    </location>
</feature>
<keyword evidence="9" id="KW-1185">Reference proteome</keyword>
<proteinExistence type="predicted"/>
<dbReference type="PROSITE" id="PS50026">
    <property type="entry name" value="EGF_3"/>
    <property type="match status" value="9"/>
</dbReference>
<feature type="domain" description="HYR" evidence="7">
    <location>
        <begin position="2643"/>
        <end position="2728"/>
    </location>
</feature>
<feature type="domain" description="HYR" evidence="7">
    <location>
        <begin position="4054"/>
        <end position="4137"/>
    </location>
</feature>
<feature type="disulfide bond" evidence="3">
    <location>
        <begin position="3637"/>
        <end position="3646"/>
    </location>
</feature>
<feature type="domain" description="EGF-like" evidence="6">
    <location>
        <begin position="3822"/>
        <end position="3868"/>
    </location>
</feature>
<feature type="domain" description="HYR" evidence="7">
    <location>
        <begin position="2982"/>
        <end position="3067"/>
    </location>
</feature>
<feature type="domain" description="HYR" evidence="7">
    <location>
        <begin position="1970"/>
        <end position="2056"/>
    </location>
</feature>
<feature type="domain" description="EGF-like" evidence="6">
    <location>
        <begin position="3924"/>
        <end position="3960"/>
    </location>
</feature>
<dbReference type="Gene3D" id="2.10.25.10">
    <property type="entry name" value="Laminin"/>
    <property type="match status" value="8"/>
</dbReference>
<evidence type="ECO:0000256" key="3">
    <source>
        <dbReference type="PROSITE-ProRule" id="PRU00076"/>
    </source>
</evidence>
<dbReference type="PROSITE" id="PS00022">
    <property type="entry name" value="EGF_1"/>
    <property type="match status" value="9"/>
</dbReference>
<feature type="domain" description="EGF-like" evidence="6">
    <location>
        <begin position="3690"/>
        <end position="3729"/>
    </location>
</feature>
<feature type="disulfide bond" evidence="3">
    <location>
        <begin position="3762"/>
        <end position="3771"/>
    </location>
</feature>
<feature type="domain" description="HYR" evidence="7">
    <location>
        <begin position="4222"/>
        <end position="4302"/>
    </location>
</feature>
<feature type="domain" description="HYR" evidence="7">
    <location>
        <begin position="1211"/>
        <end position="1296"/>
    </location>
</feature>
<feature type="domain" description="HYR" evidence="7">
    <location>
        <begin position="18"/>
        <end position="103"/>
    </location>
</feature>
<feature type="domain" description="HYR" evidence="7">
    <location>
        <begin position="1379"/>
        <end position="1464"/>
    </location>
</feature>
<feature type="domain" description="HYR" evidence="7">
    <location>
        <begin position="874"/>
        <end position="955"/>
    </location>
</feature>
<feature type="domain" description="HYR" evidence="7">
    <location>
        <begin position="363"/>
        <end position="444"/>
    </location>
</feature>
<keyword evidence="4" id="KW-0812">Transmembrane</keyword>
<feature type="domain" description="HYR" evidence="7">
    <location>
        <begin position="4138"/>
        <end position="4221"/>
    </location>
</feature>
<feature type="domain" description="EGF-like" evidence="6">
    <location>
        <begin position="3608"/>
        <end position="3647"/>
    </location>
</feature>
<gene>
    <name evidence="8" type="ORF">HOLleu_12507</name>
</gene>
<dbReference type="Proteomes" id="UP001152320">
    <property type="component" value="Chromosome 5"/>
</dbReference>
<feature type="domain" description="HYR" evidence="7">
    <location>
        <begin position="104"/>
        <end position="187"/>
    </location>
</feature>
<dbReference type="PROSITE" id="PS01186">
    <property type="entry name" value="EGF_2"/>
    <property type="match status" value="5"/>
</dbReference>
<feature type="domain" description="EGF-like" evidence="6">
    <location>
        <begin position="3649"/>
        <end position="3688"/>
    </location>
</feature>
<feature type="domain" description="HYR" evidence="7">
    <location>
        <begin position="3404"/>
        <end position="3487"/>
    </location>
</feature>
<dbReference type="PANTHER" id="PTHR24273:SF32">
    <property type="entry name" value="HYALIN"/>
    <property type="match status" value="1"/>
</dbReference>
<keyword evidence="4" id="KW-0472">Membrane</keyword>
<keyword evidence="1" id="KW-0677">Repeat</keyword>
<evidence type="ECO:0000256" key="2">
    <source>
        <dbReference type="ARBA" id="ARBA00023157"/>
    </source>
</evidence>
<feature type="domain" description="HYR" evidence="7">
    <location>
        <begin position="956"/>
        <end position="1042"/>
    </location>
</feature>
<keyword evidence="2 3" id="KW-1015">Disulfide bond</keyword>
<feature type="domain" description="HYR" evidence="7">
    <location>
        <begin position="1633"/>
        <end position="1714"/>
    </location>
</feature>
<dbReference type="OrthoDB" id="6132182at2759"/>
<feature type="domain" description="HYR" evidence="7">
    <location>
        <begin position="2139"/>
        <end position="2224"/>
    </location>
</feature>
<dbReference type="EMBL" id="JAIZAY010000005">
    <property type="protein sequence ID" value="KAJ8041635.1"/>
    <property type="molecule type" value="Genomic_DNA"/>
</dbReference>
<feature type="domain" description="HYR" evidence="7">
    <location>
        <begin position="1715"/>
        <end position="1800"/>
    </location>
</feature>
<feature type="domain" description="HYR" evidence="7">
    <location>
        <begin position="534"/>
        <end position="616"/>
    </location>
</feature>
<comment type="caution">
    <text evidence="8">The sequence shown here is derived from an EMBL/GenBank/DDBJ whole genome shotgun (WGS) entry which is preliminary data.</text>
</comment>
<evidence type="ECO:0000313" key="8">
    <source>
        <dbReference type="EMBL" id="KAJ8041635.1"/>
    </source>
</evidence>
<feature type="domain" description="HYR" evidence="7">
    <location>
        <begin position="2475"/>
        <end position="2560"/>
    </location>
</feature>
<feature type="domain" description="HYR" evidence="7">
    <location>
        <begin position="3150"/>
        <end position="3235"/>
    </location>
</feature>
<dbReference type="PROSITE" id="PS50825">
    <property type="entry name" value="HYR"/>
    <property type="match status" value="38"/>
</dbReference>
<evidence type="ECO:0000256" key="5">
    <source>
        <dbReference type="SAM" id="SignalP"/>
    </source>
</evidence>
<evidence type="ECO:0000259" key="7">
    <source>
        <dbReference type="PROSITE" id="PS50825"/>
    </source>
</evidence>
<comment type="caution">
    <text evidence="3">Lacks conserved residue(s) required for the propagation of feature annotation.</text>
</comment>
<feature type="domain" description="HYR" evidence="7">
    <location>
        <begin position="2307"/>
        <end position="2392"/>
    </location>
</feature>
<feature type="domain" description="HYR" evidence="7">
    <location>
        <begin position="1887"/>
        <end position="1969"/>
    </location>
</feature>
<feature type="domain" description="HYR" evidence="7">
    <location>
        <begin position="3964"/>
        <end position="4050"/>
    </location>
</feature>
<dbReference type="SMART" id="SM00181">
    <property type="entry name" value="EGF"/>
    <property type="match status" value="9"/>
</dbReference>
<feature type="domain" description="HYR" evidence="7">
    <location>
        <begin position="3488"/>
        <end position="3569"/>
    </location>
</feature>
<dbReference type="SUPFAM" id="SSF57196">
    <property type="entry name" value="EGF/Laminin"/>
    <property type="match status" value="4"/>
</dbReference>